<proteinExistence type="predicted"/>
<feature type="transmembrane region" description="Helical" evidence="7">
    <location>
        <begin position="522"/>
        <end position="539"/>
    </location>
</feature>
<dbReference type="SMART" id="SM00849">
    <property type="entry name" value="Lactamase_B"/>
    <property type="match status" value="1"/>
</dbReference>
<protein>
    <submittedName>
        <fullName evidence="9">ComEC/Rec2 family competence protein</fullName>
    </submittedName>
</protein>
<feature type="transmembrane region" description="Helical" evidence="7">
    <location>
        <begin position="59"/>
        <end position="76"/>
    </location>
</feature>
<feature type="transmembrane region" description="Helical" evidence="7">
    <location>
        <begin position="425"/>
        <end position="448"/>
    </location>
</feature>
<feature type="domain" description="Metallo-beta-lactamase" evidence="8">
    <location>
        <begin position="587"/>
        <end position="781"/>
    </location>
</feature>
<keyword evidence="3 7" id="KW-0812">Transmembrane</keyword>
<feature type="transmembrane region" description="Helical" evidence="7">
    <location>
        <begin position="484"/>
        <end position="502"/>
    </location>
</feature>
<feature type="transmembrane region" description="Helical" evidence="7">
    <location>
        <begin position="88"/>
        <end position="111"/>
    </location>
</feature>
<feature type="transmembrane region" description="Helical" evidence="7">
    <location>
        <begin position="394"/>
        <end position="413"/>
    </location>
</feature>
<evidence type="ECO:0000256" key="3">
    <source>
        <dbReference type="ARBA" id="ARBA00022692"/>
    </source>
</evidence>
<keyword evidence="4 7" id="KW-1133">Transmembrane helix</keyword>
<sequence length="830" mass="83947">MSRSEAAARRHPVHAATGGRLGASHPHARRAAPTDLRLIGPACAAWAAAALALGAGGRATALGVAGCCLLACALLWRGRRARRRRGSLTAAVALALLCAAAGGSVAGLHVATLRAAPWPALAGRSVTVEAELTEDPRRAAARPGAAADEQRPVLFAAEATRVHVEGGAEHAVRAPVLVVVRAERAADWLELLPSTRLRLTALADRPMPGRAAEFAAVLRVSEAGEPAVVGGPSAAQRAAAGLRDGLREAAAGLPGDAAALLPALVIGDDAALAPDLEEAVAATGLTHLIVVSGSQVAIVLGVLVGRLGTASLAERGGLAARLGIPLRLTAVLGGGLVLGFVLVCRPDPSVLRAAACAGIALLALATGRTRSLLPALAGAVLLLILHEPTLSRSFGFLLSVLATGALLTVAPRWSAALRARRTPAALAEGLAASAAAHVVCAPVITVFAASTSLVAIPCNLLAGVAVAPVTVLGWAALAVAPLSAAAAGALAWLASWPARWIAWVARTGARLPGAELGWPAGWWGAALLAAVTLAALVLARRLPRGPWPAALCALLLLVAVVRPAPLPRVLTGWPPPGWRLVACDVGQGDALVLAAGGDSALVVDAGPEPAAVDRCLRDLGVTHVPLLVLSHFHADHVAGLPGVLAGRRVDAVWTTTVREEREQAEFVDRTATEAGVPVSPVVPGQAGTAGPDLAWRVLWPPGDPAGLAANDASVTLLARVGELTVFLPGDLEPPAQQALLAAHPELTAVDVLKVAHHGSAYQHQPLLDRLSPDLALVSAGADNSYGHPAPRTLTALAAAGVTVLRTDLHGAVAVADTPEGPRATARRGLS</sequence>
<feature type="transmembrane region" description="Helical" evidence="7">
    <location>
        <begin position="454"/>
        <end position="477"/>
    </location>
</feature>
<feature type="region of interest" description="Disordered" evidence="6">
    <location>
        <begin position="1"/>
        <end position="27"/>
    </location>
</feature>
<dbReference type="InterPro" id="IPR035681">
    <property type="entry name" value="ComA-like_MBL"/>
</dbReference>
<evidence type="ECO:0000313" key="10">
    <source>
        <dbReference type="Proteomes" id="UP001183420"/>
    </source>
</evidence>
<evidence type="ECO:0000256" key="7">
    <source>
        <dbReference type="SAM" id="Phobius"/>
    </source>
</evidence>
<feature type="transmembrane region" description="Helical" evidence="7">
    <location>
        <begin position="36"/>
        <end position="53"/>
    </location>
</feature>
<evidence type="ECO:0000256" key="4">
    <source>
        <dbReference type="ARBA" id="ARBA00022989"/>
    </source>
</evidence>
<dbReference type="Pfam" id="PF03772">
    <property type="entry name" value="Competence"/>
    <property type="match status" value="1"/>
</dbReference>
<dbReference type="Proteomes" id="UP001183420">
    <property type="component" value="Unassembled WGS sequence"/>
</dbReference>
<comment type="caution">
    <text evidence="9">The sequence shown here is derived from an EMBL/GenBank/DDBJ whole genome shotgun (WGS) entry which is preliminary data.</text>
</comment>
<reference evidence="10" key="1">
    <citation type="submission" date="2023-07" db="EMBL/GenBank/DDBJ databases">
        <title>30 novel species of actinomycetes from the DSMZ collection.</title>
        <authorList>
            <person name="Nouioui I."/>
        </authorList>
    </citation>
    <scope>NUCLEOTIDE SEQUENCE [LARGE SCALE GENOMIC DNA]</scope>
    <source>
        <strain evidence="10">DSM 44918</strain>
    </source>
</reference>
<organism evidence="9 10">
    <name type="scientific">Streptomyces millisiae</name>
    <dbReference type="NCBI Taxonomy" id="3075542"/>
    <lineage>
        <taxon>Bacteria</taxon>
        <taxon>Bacillati</taxon>
        <taxon>Actinomycetota</taxon>
        <taxon>Actinomycetes</taxon>
        <taxon>Kitasatosporales</taxon>
        <taxon>Streptomycetaceae</taxon>
        <taxon>Streptomyces</taxon>
    </lineage>
</organism>
<dbReference type="PANTHER" id="PTHR30619">
    <property type="entry name" value="DNA INTERNALIZATION/COMPETENCE PROTEIN COMEC/REC2"/>
    <property type="match status" value="1"/>
</dbReference>
<evidence type="ECO:0000256" key="2">
    <source>
        <dbReference type="ARBA" id="ARBA00022475"/>
    </source>
</evidence>
<dbReference type="RefSeq" id="WP_311604571.1">
    <property type="nucleotide sequence ID" value="NZ_JAVREM010000105.1"/>
</dbReference>
<dbReference type="CDD" id="cd07731">
    <property type="entry name" value="ComA-like_MBL-fold"/>
    <property type="match status" value="1"/>
</dbReference>
<dbReference type="InterPro" id="IPR036866">
    <property type="entry name" value="RibonucZ/Hydroxyglut_hydro"/>
</dbReference>
<accession>A0ABU2M1E6</accession>
<keyword evidence="10" id="KW-1185">Reference proteome</keyword>
<evidence type="ECO:0000256" key="1">
    <source>
        <dbReference type="ARBA" id="ARBA00004651"/>
    </source>
</evidence>
<comment type="subcellular location">
    <subcellularLocation>
        <location evidence="1">Cell membrane</location>
        <topology evidence="1">Multi-pass membrane protein</topology>
    </subcellularLocation>
</comment>
<gene>
    <name evidence="9" type="ORF">RNC47_34310</name>
</gene>
<dbReference type="SUPFAM" id="SSF56281">
    <property type="entry name" value="Metallo-hydrolase/oxidoreductase"/>
    <property type="match status" value="1"/>
</dbReference>
<dbReference type="InterPro" id="IPR052159">
    <property type="entry name" value="Competence_DNA_uptake"/>
</dbReference>
<dbReference type="Pfam" id="PF00753">
    <property type="entry name" value="Lactamase_B"/>
    <property type="match status" value="1"/>
</dbReference>
<feature type="transmembrane region" description="Helical" evidence="7">
    <location>
        <begin position="349"/>
        <end position="365"/>
    </location>
</feature>
<dbReference type="InterPro" id="IPR001279">
    <property type="entry name" value="Metallo-B-lactamas"/>
</dbReference>
<dbReference type="NCBIfam" id="TIGR00360">
    <property type="entry name" value="ComEC_N-term"/>
    <property type="match status" value="1"/>
</dbReference>
<evidence type="ECO:0000259" key="8">
    <source>
        <dbReference type="SMART" id="SM00849"/>
    </source>
</evidence>
<dbReference type="PANTHER" id="PTHR30619:SF1">
    <property type="entry name" value="RECOMBINATION PROTEIN 2"/>
    <property type="match status" value="1"/>
</dbReference>
<dbReference type="EMBL" id="JAVREM010000105">
    <property type="protein sequence ID" value="MDT0323388.1"/>
    <property type="molecule type" value="Genomic_DNA"/>
</dbReference>
<keyword evidence="5 7" id="KW-0472">Membrane</keyword>
<name>A0ABU2M1E6_9ACTN</name>
<feature type="transmembrane region" description="Helical" evidence="7">
    <location>
        <begin position="324"/>
        <end position="343"/>
    </location>
</feature>
<evidence type="ECO:0000313" key="9">
    <source>
        <dbReference type="EMBL" id="MDT0323388.1"/>
    </source>
</evidence>
<feature type="transmembrane region" description="Helical" evidence="7">
    <location>
        <begin position="546"/>
        <end position="564"/>
    </location>
</feature>
<dbReference type="InterPro" id="IPR004477">
    <property type="entry name" value="ComEC_N"/>
</dbReference>
<keyword evidence="2" id="KW-1003">Cell membrane</keyword>
<evidence type="ECO:0000256" key="6">
    <source>
        <dbReference type="SAM" id="MobiDB-lite"/>
    </source>
</evidence>
<evidence type="ECO:0000256" key="5">
    <source>
        <dbReference type="ARBA" id="ARBA00023136"/>
    </source>
</evidence>
<dbReference type="Gene3D" id="3.60.15.10">
    <property type="entry name" value="Ribonuclease Z/Hydroxyacylglutathione hydrolase-like"/>
    <property type="match status" value="1"/>
</dbReference>